<dbReference type="Proteomes" id="UP000239649">
    <property type="component" value="Unassembled WGS sequence"/>
</dbReference>
<sequence>MASLGAAAARASRSHSLVEFPGDAFDFGDIAGSAASLPSLLHKHDFLNRGKGVYAEERERLRLPALVESGKHAGRSRVVYGGVGIGWHLLKRDFFITMLQLPFQSLAALVALTYLLTYFFWGSMWWLVVRFYPGCVYGATTYADSWTLAIVTQMTIGYGNSGPQKCWVAAAVITCQAISCTVVLNAVVLGILFAKVASPAHRAFSIYISDTAVIGRRDGILKLLFRIADVRRTQVLEPRIRAYLYTWGEGRVTAEGEYIPVRCEQLNLGYIDGMLLLPLIIEHTIDERSPLCGHTYDSLEAMDAEIVVTFEATTESGNSFYARQSWLAREIHWGCKFEEIIKKPPAGEEEPRYKIDLDRFHEVACPDLGVSEDEEGDPRARASHLVVNRAKRTVPYPLLGENTLVLSDLLCVRPAPGAPEGSRMELVCRVADTYPHQMLDVTARMYLYRWRPAEWCHEHPDERTYSMHALQCGYSSGTDRLYLRLPQEVVHTIDSFSPLASWLEPGGLSADADSEVVVVLQGYLYQTGTNRMRQRTYRVGSHVRYGFRFAPAVRPPRECSDGKPRVRWAHFFDVEPVGWSEGGRGRPTIHMHSSALNSPALRAYLQRRTTLAAPESHAQVRAQQDRNQRLDQALDKPQMRSPRWASTDPETAASAALVRRQSLRGPAEAVAAADAVAAQRQEQQHWQAAMQQEAAQQQQQQQQQQQAPVPLPSPPAALDPALEAAADQLGTNSSVSPMAPLDRYDSAPSRSSVDLQESAGQEEEHQDWQLGSPQRSGSGDGREGGGGGAAPPAGPPDLGTLSADPSVNMERYAAALARPSVTPGPGSVPQMPAERLPAAPGMRGPPQHHARFQPQPDLLASDLTATASVPMNRYAAMVAADEEEEGEGGSSGGGYVGGYGGGGGGDDDDGGATFPPARHPRPSTSWHNTRSLANLAAIVEAEEGRQSSGELAGSPG</sequence>
<dbReference type="PANTHER" id="PTHR11767">
    <property type="entry name" value="INWARD RECTIFIER POTASSIUM CHANNEL"/>
    <property type="match status" value="1"/>
</dbReference>
<dbReference type="STRING" id="554055.A0A2P6VER3"/>
<protein>
    <submittedName>
        <fullName evidence="16">E set domain-containing</fullName>
    </submittedName>
</protein>
<dbReference type="PRINTS" id="PR01320">
    <property type="entry name" value="KIRCHANNEL"/>
</dbReference>
<dbReference type="InterPro" id="IPR040445">
    <property type="entry name" value="Kir_TM"/>
</dbReference>
<keyword evidence="6 11" id="KW-0630">Potassium</keyword>
<keyword evidence="7 13" id="KW-1133">Transmembrane helix</keyword>
<dbReference type="GO" id="GO:0034702">
    <property type="term" value="C:monoatomic ion channel complex"/>
    <property type="evidence" value="ECO:0007669"/>
    <property type="project" value="UniProtKB-KW"/>
</dbReference>
<evidence type="ECO:0000256" key="6">
    <source>
        <dbReference type="ARBA" id="ARBA00022958"/>
    </source>
</evidence>
<name>A0A2P6VER3_9CHLO</name>
<evidence type="ECO:0000256" key="10">
    <source>
        <dbReference type="ARBA" id="ARBA00023303"/>
    </source>
</evidence>
<evidence type="ECO:0000256" key="13">
    <source>
        <dbReference type="SAM" id="Phobius"/>
    </source>
</evidence>
<keyword evidence="17" id="KW-1185">Reference proteome</keyword>
<dbReference type="InterPro" id="IPR014756">
    <property type="entry name" value="Ig_E-set"/>
</dbReference>
<evidence type="ECO:0000256" key="1">
    <source>
        <dbReference type="ARBA" id="ARBA00004141"/>
    </source>
</evidence>
<keyword evidence="2 11" id="KW-0813">Transport</keyword>
<reference evidence="16 17" key="1">
    <citation type="journal article" date="2018" name="Plant J.">
        <title>Genome sequences of Chlorella sorokiniana UTEX 1602 and Micractinium conductrix SAG 241.80: implications to maltose excretion by a green alga.</title>
        <authorList>
            <person name="Arriola M.B."/>
            <person name="Velmurugan N."/>
            <person name="Zhang Y."/>
            <person name="Plunkett M.H."/>
            <person name="Hondzo H."/>
            <person name="Barney B.M."/>
        </authorList>
    </citation>
    <scope>NUCLEOTIDE SEQUENCE [LARGE SCALE GENOMIC DNA]</scope>
    <source>
        <strain evidence="16 17">SAG 241.80</strain>
    </source>
</reference>
<dbReference type="Pfam" id="PF01007">
    <property type="entry name" value="IRK"/>
    <property type="match status" value="1"/>
</dbReference>
<keyword evidence="5 11" id="KW-0851">Voltage-gated channel</keyword>
<keyword evidence="4 11" id="KW-0812">Transmembrane</keyword>
<evidence type="ECO:0000256" key="5">
    <source>
        <dbReference type="ARBA" id="ARBA00022882"/>
    </source>
</evidence>
<feature type="region of interest" description="Disordered" evidence="12">
    <location>
        <begin position="632"/>
        <end position="656"/>
    </location>
</feature>
<dbReference type="InterPro" id="IPR013518">
    <property type="entry name" value="K_chnl_inward-rec_Kir_cyto"/>
</dbReference>
<feature type="domain" description="Inward rectifier potassium channel C-terminal" evidence="15">
    <location>
        <begin position="423"/>
        <end position="557"/>
    </location>
</feature>
<dbReference type="GO" id="GO:0005886">
    <property type="term" value="C:plasma membrane"/>
    <property type="evidence" value="ECO:0007669"/>
    <property type="project" value="TreeGrafter"/>
</dbReference>
<evidence type="ECO:0000313" key="17">
    <source>
        <dbReference type="Proteomes" id="UP000239649"/>
    </source>
</evidence>
<proteinExistence type="inferred from homology"/>
<dbReference type="PANTHER" id="PTHR11767:SF102">
    <property type="entry name" value="INWARDLY RECTIFYING POTASSIUM CHANNEL 1, ISOFORM F"/>
    <property type="match status" value="1"/>
</dbReference>
<keyword evidence="3 11" id="KW-0633">Potassium transport</keyword>
<comment type="similarity">
    <text evidence="11">Belongs to the inward rectifier-type potassium channel (TC 1.A.2.1) family.</text>
</comment>
<evidence type="ECO:0000256" key="7">
    <source>
        <dbReference type="ARBA" id="ARBA00022989"/>
    </source>
</evidence>
<comment type="subcellular location">
    <subcellularLocation>
        <location evidence="1 11">Membrane</location>
        <topology evidence="1 11">Multi-pass membrane protein</topology>
    </subcellularLocation>
</comment>
<evidence type="ECO:0000259" key="15">
    <source>
        <dbReference type="Pfam" id="PF17655"/>
    </source>
</evidence>
<feature type="compositionally biased region" description="Gly residues" evidence="12">
    <location>
        <begin position="888"/>
        <end position="904"/>
    </location>
</feature>
<feature type="region of interest" description="Disordered" evidence="12">
    <location>
        <begin position="880"/>
        <end position="931"/>
    </location>
</feature>
<dbReference type="OrthoDB" id="273257at2759"/>
<dbReference type="InterPro" id="IPR041647">
    <property type="entry name" value="IRK_C"/>
</dbReference>
<feature type="compositionally biased region" description="Polar residues" evidence="12">
    <location>
        <begin position="922"/>
        <end position="931"/>
    </location>
</feature>
<evidence type="ECO:0000256" key="11">
    <source>
        <dbReference type="RuleBase" id="RU003822"/>
    </source>
</evidence>
<evidence type="ECO:0000313" key="16">
    <source>
        <dbReference type="EMBL" id="PSC72583.1"/>
    </source>
</evidence>
<dbReference type="Gene3D" id="2.60.40.1400">
    <property type="entry name" value="G protein-activated inward rectifier potassium channel 1"/>
    <property type="match status" value="2"/>
</dbReference>
<evidence type="ECO:0000259" key="14">
    <source>
        <dbReference type="Pfam" id="PF01007"/>
    </source>
</evidence>
<keyword evidence="9 13" id="KW-0472">Membrane</keyword>
<feature type="compositionally biased region" description="Low complexity" evidence="12">
    <location>
        <begin position="687"/>
        <end position="708"/>
    </location>
</feature>
<organism evidence="16 17">
    <name type="scientific">Micractinium conductrix</name>
    <dbReference type="NCBI Taxonomy" id="554055"/>
    <lineage>
        <taxon>Eukaryota</taxon>
        <taxon>Viridiplantae</taxon>
        <taxon>Chlorophyta</taxon>
        <taxon>core chlorophytes</taxon>
        <taxon>Trebouxiophyceae</taxon>
        <taxon>Chlorellales</taxon>
        <taxon>Chlorellaceae</taxon>
        <taxon>Chlorella clade</taxon>
        <taxon>Micractinium</taxon>
    </lineage>
</organism>
<evidence type="ECO:0000256" key="4">
    <source>
        <dbReference type="ARBA" id="ARBA00022692"/>
    </source>
</evidence>
<keyword evidence="8 11" id="KW-0406">Ion transport</keyword>
<dbReference type="SUPFAM" id="SSF81296">
    <property type="entry name" value="E set domains"/>
    <property type="match status" value="2"/>
</dbReference>
<keyword evidence="10 11" id="KW-0407">Ion channel</keyword>
<feature type="domain" description="Inward rectifier potassium channel C-terminal" evidence="15">
    <location>
        <begin position="208"/>
        <end position="365"/>
    </location>
</feature>
<evidence type="ECO:0000256" key="9">
    <source>
        <dbReference type="ARBA" id="ARBA00023136"/>
    </source>
</evidence>
<dbReference type="GO" id="GO:0005242">
    <property type="term" value="F:inward rectifier potassium channel activity"/>
    <property type="evidence" value="ECO:0007669"/>
    <property type="project" value="InterPro"/>
</dbReference>
<accession>A0A2P6VER3</accession>
<dbReference type="GO" id="GO:0034765">
    <property type="term" value="P:regulation of monoatomic ion transmembrane transport"/>
    <property type="evidence" value="ECO:0007669"/>
    <property type="project" value="TreeGrafter"/>
</dbReference>
<dbReference type="InterPro" id="IPR016449">
    <property type="entry name" value="K_chnl_inward-rec_Kir"/>
</dbReference>
<feature type="transmembrane region" description="Helical" evidence="13">
    <location>
        <begin position="101"/>
        <end position="121"/>
    </location>
</feature>
<feature type="region of interest" description="Disordered" evidence="12">
    <location>
        <begin position="730"/>
        <end position="853"/>
    </location>
</feature>
<dbReference type="GO" id="GO:1990573">
    <property type="term" value="P:potassium ion import across plasma membrane"/>
    <property type="evidence" value="ECO:0007669"/>
    <property type="project" value="TreeGrafter"/>
</dbReference>
<dbReference type="AlphaFoldDB" id="A0A2P6VER3"/>
<feature type="region of interest" description="Disordered" evidence="12">
    <location>
        <begin position="687"/>
        <end position="718"/>
    </location>
</feature>
<evidence type="ECO:0000256" key="8">
    <source>
        <dbReference type="ARBA" id="ARBA00023065"/>
    </source>
</evidence>
<dbReference type="Gene3D" id="1.10.287.70">
    <property type="match status" value="1"/>
</dbReference>
<feature type="domain" description="Potassium channel inwardly rectifying transmembrane" evidence="14">
    <location>
        <begin position="74"/>
        <end position="199"/>
    </location>
</feature>
<evidence type="ECO:0000256" key="2">
    <source>
        <dbReference type="ARBA" id="ARBA00022448"/>
    </source>
</evidence>
<evidence type="ECO:0000256" key="12">
    <source>
        <dbReference type="SAM" id="MobiDB-lite"/>
    </source>
</evidence>
<dbReference type="Pfam" id="PF17655">
    <property type="entry name" value="IRK_C"/>
    <property type="match status" value="2"/>
</dbReference>
<evidence type="ECO:0000256" key="3">
    <source>
        <dbReference type="ARBA" id="ARBA00022538"/>
    </source>
</evidence>
<gene>
    <name evidence="16" type="ORF">C2E20_4265</name>
</gene>
<feature type="compositionally biased region" description="Polar residues" evidence="12">
    <location>
        <begin position="748"/>
        <end position="759"/>
    </location>
</feature>
<dbReference type="SUPFAM" id="SSF81324">
    <property type="entry name" value="Voltage-gated potassium channels"/>
    <property type="match status" value="1"/>
</dbReference>
<dbReference type="EMBL" id="LHPF02000010">
    <property type="protein sequence ID" value="PSC72583.1"/>
    <property type="molecule type" value="Genomic_DNA"/>
</dbReference>
<feature type="transmembrane region" description="Helical" evidence="13">
    <location>
        <begin position="167"/>
        <end position="194"/>
    </location>
</feature>
<comment type="caution">
    <text evidence="16">The sequence shown here is derived from an EMBL/GenBank/DDBJ whole genome shotgun (WGS) entry which is preliminary data.</text>
</comment>